<sequence>MDPKSSITNSKSTFIGTRHLNTIFTKFIHCQAIALLTQLFEASATINAMERITFYQVKRKLRGFVMCCQNEDGIDLVTIIKGVNFYRRAKYHDYVSDYIPLVPSEFRQATEEYRWLTIATSPVMLSTMEDGKIVRGLAGIPSEGPVLFVGYHMLLGLELAPMFLSQGLTFINLCLPSLIFYYIPGGMREALHRKGEEYKLFWPESSEFIRMAARFGAKIVPFGVVGEDDIGQQNGIAERKNRHLLEVARALMLFSHVPKNFWGEVVLIATYLINRMPSRVLNFQTLCKVFLKSYLRTQLISSIPPKAFVISLTDIRIPNNIQEALQILEWKAMIEEEIRALEKNDTWELAVNRDWPLHQLDIKNAFLNGDLEEEAYMEIPSAWFDCFTKIVKRFGYSQCQSDHTLFVKRTIEERIVIIIVYVDDIILIGDHVEEIGKLKSFLTHEFEIKDLGNLKYFLGMEIARSKIGVVVFQRKYVLDLLKETGMLGCKPANIPMDYTTKIGTIKGSDPVDKRRYQRFVEKPIYLSRTRPNIAFSVSVVSQFMNNPIEEHIEIVFHILRYLKMAPLKGLLRPFPTSLGRLILGCHLLRVLGRLRQKSLLCLDHSISSFWVYESLRRPSAEEQLLEESSKTDCALMEEVSRYGNASNPCGTLVGDFSSPPSSFSGRTPLGEYYDRSGAGLEKFQRESSGRMVIGKESSVMEMEVNNGSIEESGEELCLASAMPLEVRGWEETSWEENDLARFNKFLGFSTEGLEKDILEFLVKIRKRRERVHSKTLLEKSKFERELKRLEYSINYEGVRKQKANDSSKRKVIKAMVRSQRVDLFCIQETKIQTMSEGVVRSLGSGRFLDWGAMGAQGSVGEILICWYKRSLELLEMEGGDFNATLSQREKSSQGSLNGAMRRFAHVIDELELLDLPLQRGVFSWSGGRNNQSWARLDRFLVTQSWLDLFRGVVQSRLPRPTSDHFPILLKGGGLSRGPSPFRFENMWLKVDGNGEEREGQFRLAAKLKVLKEKIKVWNRDVFGRLEVSKSSAIQQVEFWDRVECERGLLERETELKMEAKETFKKWVLLEETHWRQLSRELWLKEEDKNTGFFHRMANAHWRNNSLDRIKINGVELAEEQEVREGIVNAFQQQLLEELGWRAGIEGLHVQRLNHSEAEALEMPFTEEEIFLALMEMNGDNFICFLFQFYFLILLKTFS</sequence>
<dbReference type="SUPFAM" id="SSF53098">
    <property type="entry name" value="Ribonuclease H-like"/>
    <property type="match status" value="1"/>
</dbReference>
<evidence type="ECO:0000259" key="2">
    <source>
        <dbReference type="Pfam" id="PF07727"/>
    </source>
</evidence>
<dbReference type="GO" id="GO:0003824">
    <property type="term" value="F:catalytic activity"/>
    <property type="evidence" value="ECO:0007669"/>
    <property type="project" value="InterPro"/>
</dbReference>
<proteinExistence type="predicted"/>
<dbReference type="Gene3D" id="3.60.10.10">
    <property type="entry name" value="Endonuclease/exonuclease/phosphatase"/>
    <property type="match status" value="1"/>
</dbReference>
<dbReference type="AlphaFoldDB" id="A5B7J7"/>
<organism evidence="3">
    <name type="scientific">Vitis vinifera</name>
    <name type="common">Grape</name>
    <dbReference type="NCBI Taxonomy" id="29760"/>
    <lineage>
        <taxon>Eukaryota</taxon>
        <taxon>Viridiplantae</taxon>
        <taxon>Streptophyta</taxon>
        <taxon>Embryophyta</taxon>
        <taxon>Tracheophyta</taxon>
        <taxon>Spermatophyta</taxon>
        <taxon>Magnoliopsida</taxon>
        <taxon>eudicotyledons</taxon>
        <taxon>Gunneridae</taxon>
        <taxon>Pentapetalae</taxon>
        <taxon>rosids</taxon>
        <taxon>Vitales</taxon>
        <taxon>Vitaceae</taxon>
        <taxon>Viteae</taxon>
        <taxon>Vitis</taxon>
    </lineage>
</organism>
<dbReference type="Pfam" id="PF03372">
    <property type="entry name" value="Exo_endo_phos"/>
    <property type="match status" value="1"/>
</dbReference>
<name>A5B7J7_VITVI</name>
<evidence type="ECO:0000313" key="3">
    <source>
        <dbReference type="EMBL" id="CAN61071.1"/>
    </source>
</evidence>
<dbReference type="PANTHER" id="PTHR22753:SF24">
    <property type="entry name" value="ESTERASE_LIPASE_THIOESTERASE FAMILY PROTEIN"/>
    <property type="match status" value="1"/>
</dbReference>
<accession>A5B7J7</accession>
<reference evidence="3" key="1">
    <citation type="journal article" date="2007" name="PLoS ONE">
        <title>The first genome sequence of an elite grapevine cultivar (Pinot noir Vitis vinifera L.): coping with a highly heterozygous genome.</title>
        <authorList>
            <person name="Velasco R."/>
            <person name="Zharkikh A."/>
            <person name="Troggio M."/>
            <person name="Cartwright D.A."/>
            <person name="Cestaro A."/>
            <person name="Pruss D."/>
            <person name="Pindo M."/>
            <person name="FitzGerald L.M."/>
            <person name="Vezzulli S."/>
            <person name="Reid J."/>
            <person name="Malacarne G."/>
            <person name="Iliev D."/>
            <person name="Coppola G."/>
            <person name="Wardell B."/>
            <person name="Micheletti D."/>
            <person name="Macalma T."/>
            <person name="Facci M."/>
            <person name="Mitchell J.T."/>
            <person name="Perazzolli M."/>
            <person name="Eldredge G."/>
            <person name="Gatto P."/>
            <person name="Oyzerski R."/>
            <person name="Moretto M."/>
            <person name="Gutin N."/>
            <person name="Stefanini M."/>
            <person name="Chen Y."/>
            <person name="Segala C."/>
            <person name="Davenport C."/>
            <person name="Dematte L."/>
            <person name="Mraz A."/>
            <person name="Battilana J."/>
            <person name="Stormo K."/>
            <person name="Costa F."/>
            <person name="Tao Q."/>
            <person name="Si-Ammour A."/>
            <person name="Harkins T."/>
            <person name="Lackey A."/>
            <person name="Perbost C."/>
            <person name="Taillon B."/>
            <person name="Stella A."/>
            <person name="Solovyev V."/>
            <person name="Fawcett J.A."/>
            <person name="Sterck L."/>
            <person name="Vandepoele K."/>
            <person name="Grando S.M."/>
            <person name="Toppo S."/>
            <person name="Moser C."/>
            <person name="Lanchbury J."/>
            <person name="Bogden R."/>
            <person name="Skolnick M."/>
            <person name="Sgaramella V."/>
            <person name="Bhatnagar S.K."/>
            <person name="Fontana P."/>
            <person name="Gutin A."/>
            <person name="Van de Peer Y."/>
            <person name="Salamini F."/>
            <person name="Viola R."/>
        </authorList>
    </citation>
    <scope>NUCLEOTIDE SEQUENCE</scope>
</reference>
<dbReference type="SUPFAM" id="SSF56219">
    <property type="entry name" value="DNase I-like"/>
    <property type="match status" value="1"/>
</dbReference>
<evidence type="ECO:0000259" key="1">
    <source>
        <dbReference type="Pfam" id="PF03372"/>
    </source>
</evidence>
<dbReference type="Gene3D" id="3.30.420.10">
    <property type="entry name" value="Ribonuclease H-like superfamily/Ribonuclease H"/>
    <property type="match status" value="1"/>
</dbReference>
<dbReference type="InterPro" id="IPR012337">
    <property type="entry name" value="RNaseH-like_sf"/>
</dbReference>
<dbReference type="InterPro" id="IPR005135">
    <property type="entry name" value="Endo/exonuclease/phosphatase"/>
</dbReference>
<dbReference type="EMBL" id="AM449386">
    <property type="protein sequence ID" value="CAN61071.1"/>
    <property type="molecule type" value="Genomic_DNA"/>
</dbReference>
<dbReference type="InterPro" id="IPR036397">
    <property type="entry name" value="RNaseH_sf"/>
</dbReference>
<dbReference type="ExpressionAtlas" id="A5B7J7">
    <property type="expression patterns" value="baseline and differential"/>
</dbReference>
<dbReference type="PANTHER" id="PTHR22753">
    <property type="entry name" value="TRANSMEMBRANE PROTEIN 68"/>
    <property type="match status" value="1"/>
</dbReference>
<gene>
    <name evidence="3" type="ORF">VITISV_006592</name>
</gene>
<dbReference type="InterPro" id="IPR013103">
    <property type="entry name" value="RVT_2"/>
</dbReference>
<feature type="domain" description="Reverse transcriptase Ty1/copia-type" evidence="2">
    <location>
        <begin position="380"/>
        <end position="496"/>
    </location>
</feature>
<feature type="domain" description="Endonuclease/exonuclease/phosphatase" evidence="1">
    <location>
        <begin position="800"/>
        <end position="964"/>
    </location>
</feature>
<dbReference type="SUPFAM" id="SSF56672">
    <property type="entry name" value="DNA/RNA polymerases"/>
    <property type="match status" value="1"/>
</dbReference>
<dbReference type="InterPro" id="IPR036691">
    <property type="entry name" value="Endo/exonu/phosph_ase_sf"/>
</dbReference>
<dbReference type="Pfam" id="PF07727">
    <property type="entry name" value="RVT_2"/>
    <property type="match status" value="1"/>
</dbReference>
<dbReference type="InterPro" id="IPR043502">
    <property type="entry name" value="DNA/RNA_pol_sf"/>
</dbReference>
<dbReference type="GO" id="GO:0003676">
    <property type="term" value="F:nucleic acid binding"/>
    <property type="evidence" value="ECO:0007669"/>
    <property type="project" value="InterPro"/>
</dbReference>
<protein>
    <submittedName>
        <fullName evidence="3">Uncharacterized protein</fullName>
    </submittedName>
</protein>